<evidence type="ECO:0000313" key="2">
    <source>
        <dbReference type="EMBL" id="MCY0966654.1"/>
    </source>
</evidence>
<keyword evidence="1" id="KW-0812">Transmembrane</keyword>
<sequence length="93" mass="10502">MNQDWDDVRFVIALLLVALGGWLLVDQYLNGFGFWKIVGMVVCGYLADRVRPEAGNGRRLLDAVLDIANFPWEVLVWLFKGAGRLFVSVADLF</sequence>
<feature type="transmembrane region" description="Helical" evidence="1">
    <location>
        <begin position="7"/>
        <end position="25"/>
    </location>
</feature>
<organism evidence="2 3">
    <name type="scientific">Parathalassolituus penaei</name>
    <dbReference type="NCBI Taxonomy" id="2997323"/>
    <lineage>
        <taxon>Bacteria</taxon>
        <taxon>Pseudomonadati</taxon>
        <taxon>Pseudomonadota</taxon>
        <taxon>Gammaproteobacteria</taxon>
        <taxon>Oceanospirillales</taxon>
        <taxon>Oceanospirillaceae</taxon>
        <taxon>Parathalassolituus</taxon>
    </lineage>
</organism>
<dbReference type="RefSeq" id="WP_283174855.1">
    <property type="nucleotide sequence ID" value="NZ_JAPNOA010000056.1"/>
</dbReference>
<proteinExistence type="predicted"/>
<dbReference type="AlphaFoldDB" id="A0A9X3IU69"/>
<name>A0A9X3IU69_9GAMM</name>
<gene>
    <name evidence="2" type="ORF">OUO13_15810</name>
</gene>
<accession>A0A9X3IU69</accession>
<protein>
    <submittedName>
        <fullName evidence="2">Uncharacterized protein</fullName>
    </submittedName>
</protein>
<evidence type="ECO:0000256" key="1">
    <source>
        <dbReference type="SAM" id="Phobius"/>
    </source>
</evidence>
<dbReference type="EMBL" id="JAPNOA010000056">
    <property type="protein sequence ID" value="MCY0966654.1"/>
    <property type="molecule type" value="Genomic_DNA"/>
</dbReference>
<reference evidence="2" key="1">
    <citation type="submission" date="2022-11" db="EMBL/GenBank/DDBJ databases">
        <title>Parathalassolutuus dongxingensis gen. nov., sp. nov., a novel member of family Oceanospirillaceae isolated from a coastal shrimp pond in Guangxi, China.</title>
        <authorList>
            <person name="Chen H."/>
        </authorList>
    </citation>
    <scope>NUCLEOTIDE SEQUENCE</scope>
    <source>
        <strain evidence="2">G-43</strain>
    </source>
</reference>
<keyword evidence="1" id="KW-1133">Transmembrane helix</keyword>
<keyword evidence="3" id="KW-1185">Reference proteome</keyword>
<dbReference type="Proteomes" id="UP001150830">
    <property type="component" value="Unassembled WGS sequence"/>
</dbReference>
<comment type="caution">
    <text evidence="2">The sequence shown here is derived from an EMBL/GenBank/DDBJ whole genome shotgun (WGS) entry which is preliminary data.</text>
</comment>
<keyword evidence="1" id="KW-0472">Membrane</keyword>
<evidence type="ECO:0000313" key="3">
    <source>
        <dbReference type="Proteomes" id="UP001150830"/>
    </source>
</evidence>